<reference evidence="2" key="1">
    <citation type="submission" date="2016-10" db="EMBL/GenBank/DDBJ databases">
        <authorList>
            <person name="Varghese N."/>
            <person name="Submissions S."/>
        </authorList>
    </citation>
    <scope>NUCLEOTIDE SEQUENCE [LARGE SCALE GENOMIC DNA]</scope>
    <source>
        <strain evidence="2">DSM 100420</strain>
    </source>
</reference>
<dbReference type="AlphaFoldDB" id="A0A1H3UCZ5"/>
<keyword evidence="2" id="KW-1185">Reference proteome</keyword>
<dbReference type="OrthoDB" id="7808800at2"/>
<evidence type="ECO:0000313" key="2">
    <source>
        <dbReference type="Proteomes" id="UP000198914"/>
    </source>
</evidence>
<accession>A0A1H3UCZ5</accession>
<dbReference type="EMBL" id="FNPX01000030">
    <property type="protein sequence ID" value="SDZ60320.1"/>
    <property type="molecule type" value="Genomic_DNA"/>
</dbReference>
<name>A0A1H3UCZ5_9RHOB</name>
<dbReference type="RefSeq" id="WP_092647899.1">
    <property type="nucleotide sequence ID" value="NZ_FNPX01000030.1"/>
</dbReference>
<gene>
    <name evidence="1" type="ORF">SAMN05444004_1303</name>
</gene>
<dbReference type="Proteomes" id="UP000198914">
    <property type="component" value="Unassembled WGS sequence"/>
</dbReference>
<protein>
    <submittedName>
        <fullName evidence="1">Uncharacterized protein</fullName>
    </submittedName>
</protein>
<organism evidence="1 2">
    <name type="scientific">Jannaschia faecimaris</name>
    <dbReference type="NCBI Taxonomy" id="1244108"/>
    <lineage>
        <taxon>Bacteria</taxon>
        <taxon>Pseudomonadati</taxon>
        <taxon>Pseudomonadota</taxon>
        <taxon>Alphaproteobacteria</taxon>
        <taxon>Rhodobacterales</taxon>
        <taxon>Roseobacteraceae</taxon>
        <taxon>Jannaschia</taxon>
    </lineage>
</organism>
<proteinExistence type="predicted"/>
<sequence>MKSEEYPKLSRLMENEELWQHVKDFDGLLDRSKSRLPVDEGESETVKVAYLLHELAFAHFFSTLVFRFKTREIARGIFDAETQGNLVVLFNLARAFMEHTASLAFQNQALEKAVSDIGSKQLFDQVDRAIRKHRKIVDRMYYGGESGPKDVKRLHTNDLLEALAKVDKRAASDYATLCEFVHPNYGSNLLVSSGELSSGSIGIPSESLTKELSLARGAIERCAALDWDLVISGTHHLSKIENWITIASANGAKLSQLFSVRVGHSGDGKSKDTAIFFKKARTHNEAIQAFYKYLEQKGIEFHERRIAGVEDGYLFDIVLTNKGPLWVKYPITE</sequence>
<evidence type="ECO:0000313" key="1">
    <source>
        <dbReference type="EMBL" id="SDZ60320.1"/>
    </source>
</evidence>
<dbReference type="STRING" id="1244108.SAMN05444004_1303"/>